<evidence type="ECO:0000259" key="1">
    <source>
        <dbReference type="PROSITE" id="PS51819"/>
    </source>
</evidence>
<dbReference type="PROSITE" id="PS51819">
    <property type="entry name" value="VOC"/>
    <property type="match status" value="2"/>
</dbReference>
<dbReference type="InterPro" id="IPR037523">
    <property type="entry name" value="VOC_core"/>
</dbReference>
<dbReference type="RefSeq" id="WP_119106586.1">
    <property type="nucleotide sequence ID" value="NZ_QXMJ01000350.1"/>
</dbReference>
<dbReference type="EMBL" id="VCHX02000350">
    <property type="protein sequence ID" value="TPQ15654.1"/>
    <property type="molecule type" value="Genomic_DNA"/>
</dbReference>
<dbReference type="PANTHER" id="PTHR33993:SF10">
    <property type="entry name" value="CONSERVED PROTEIN"/>
    <property type="match status" value="1"/>
</dbReference>
<dbReference type="PANTHER" id="PTHR33993">
    <property type="entry name" value="GLYOXALASE-RELATED"/>
    <property type="match status" value="1"/>
</dbReference>
<dbReference type="Gene3D" id="3.10.180.10">
    <property type="entry name" value="2,3-Dihydroxybiphenyl 1,2-Dioxygenase, domain 1"/>
    <property type="match status" value="2"/>
</dbReference>
<organism evidence="2 3">
    <name type="scientific">Streptomyces sporangiiformans</name>
    <dbReference type="NCBI Taxonomy" id="2315329"/>
    <lineage>
        <taxon>Bacteria</taxon>
        <taxon>Bacillati</taxon>
        <taxon>Actinomycetota</taxon>
        <taxon>Actinomycetes</taxon>
        <taxon>Kitasatosporales</taxon>
        <taxon>Streptomycetaceae</taxon>
        <taxon>Streptomyces</taxon>
    </lineage>
</organism>
<keyword evidence="3" id="KW-1185">Reference proteome</keyword>
<dbReference type="Proteomes" id="UP000317378">
    <property type="component" value="Unassembled WGS sequence"/>
</dbReference>
<dbReference type="AlphaFoldDB" id="A0A505CVR3"/>
<comment type="caution">
    <text evidence="2">The sequence shown here is derived from an EMBL/GenBank/DDBJ whole genome shotgun (WGS) entry which is preliminary data.</text>
</comment>
<dbReference type="InterPro" id="IPR052164">
    <property type="entry name" value="Anthracycline_SecMetBiosynth"/>
</dbReference>
<dbReference type="InterPro" id="IPR029068">
    <property type="entry name" value="Glyas_Bleomycin-R_OHBP_Dase"/>
</dbReference>
<accession>A0A505CVR3</accession>
<evidence type="ECO:0000313" key="3">
    <source>
        <dbReference type="Proteomes" id="UP000317378"/>
    </source>
</evidence>
<dbReference type="SUPFAM" id="SSF54593">
    <property type="entry name" value="Glyoxalase/Bleomycin resistance protein/Dihydroxybiphenyl dioxygenase"/>
    <property type="match status" value="2"/>
</dbReference>
<sequence length="261" mass="27884">MLGTDFTHGSPCWIDLGSPDTDAATAFYGGVFGWQYVSAGPEAGGYGFFQKDGSTVAAMGRLTEEGASSAWTVYFRTDDIQATVDTVERGGGTVRVAPMEVMGEGRMAQLTDQQGAQFAVLQPGETPGGLEKTSEDNTLLWVELHVPDPVAGIRFYRDLFGWRSAEMQAPGMTYRVLSLKSGDQQATSFGGVAPLQEGSRRANWVPYFAVADADDIVRNTQENGGSVLMPAADVPDVGRIAWLTDTTGAVFAVLKPNPRQG</sequence>
<feature type="domain" description="VOC" evidence="1">
    <location>
        <begin position="138"/>
        <end position="256"/>
    </location>
</feature>
<dbReference type="Pfam" id="PF00903">
    <property type="entry name" value="Glyoxalase"/>
    <property type="match status" value="2"/>
</dbReference>
<evidence type="ECO:0000313" key="2">
    <source>
        <dbReference type="EMBL" id="TPQ15654.1"/>
    </source>
</evidence>
<dbReference type="InterPro" id="IPR004360">
    <property type="entry name" value="Glyas_Fos-R_dOase_dom"/>
</dbReference>
<feature type="domain" description="VOC" evidence="1">
    <location>
        <begin position="10"/>
        <end position="123"/>
    </location>
</feature>
<gene>
    <name evidence="2" type="ORF">FGD71_046020</name>
</gene>
<name>A0A505CVR3_9ACTN</name>
<dbReference type="OrthoDB" id="9793039at2"/>
<proteinExistence type="predicted"/>
<protein>
    <submittedName>
        <fullName evidence="2">VOC family protein</fullName>
    </submittedName>
</protein>
<reference evidence="2 3" key="1">
    <citation type="submission" date="2019-06" db="EMBL/GenBank/DDBJ databases">
        <title>Streptomyces sporangiiformans sp. nov., a novel actinomycete isolated from soil in Mount Song.</title>
        <authorList>
            <person name="Han L."/>
        </authorList>
    </citation>
    <scope>NUCLEOTIDE SEQUENCE [LARGE SCALE GENOMIC DNA]</scope>
    <source>
        <strain evidence="2 3">NEAU-SSA 1</strain>
    </source>
</reference>
<dbReference type="CDD" id="cd07247">
    <property type="entry name" value="SgaA_N_like"/>
    <property type="match status" value="2"/>
</dbReference>